<evidence type="ECO:0000256" key="4">
    <source>
        <dbReference type="ARBA" id="ARBA00022989"/>
    </source>
</evidence>
<evidence type="ECO:0000256" key="5">
    <source>
        <dbReference type="ARBA" id="ARBA00023136"/>
    </source>
</evidence>
<feature type="transmembrane region" description="Helical" evidence="6">
    <location>
        <begin position="217"/>
        <end position="240"/>
    </location>
</feature>
<comment type="similarity">
    <text evidence="2">Belongs to the DsbD family.</text>
</comment>
<feature type="transmembrane region" description="Helical" evidence="6">
    <location>
        <begin position="154"/>
        <end position="178"/>
    </location>
</feature>
<feature type="transmembrane region" description="Helical" evidence="6">
    <location>
        <begin position="49"/>
        <end position="68"/>
    </location>
</feature>
<dbReference type="GO" id="GO:0017004">
    <property type="term" value="P:cytochrome complex assembly"/>
    <property type="evidence" value="ECO:0007669"/>
    <property type="project" value="InterPro"/>
</dbReference>
<evidence type="ECO:0000313" key="8">
    <source>
        <dbReference type="EMBL" id="OGZ58352.1"/>
    </source>
</evidence>
<name>A0A1G2H7B0_9BACT</name>
<keyword evidence="5 6" id="KW-0472">Membrane</keyword>
<accession>A0A1G2H7B0</accession>
<dbReference type="GO" id="GO:0016020">
    <property type="term" value="C:membrane"/>
    <property type="evidence" value="ECO:0007669"/>
    <property type="project" value="UniProtKB-SubCell"/>
</dbReference>
<reference evidence="8 9" key="1">
    <citation type="journal article" date="2016" name="Nat. Commun.">
        <title>Thousands of microbial genomes shed light on interconnected biogeochemical processes in an aquifer system.</title>
        <authorList>
            <person name="Anantharaman K."/>
            <person name="Brown C.T."/>
            <person name="Hug L.A."/>
            <person name="Sharon I."/>
            <person name="Castelle C.J."/>
            <person name="Probst A.J."/>
            <person name="Thomas B.C."/>
            <person name="Singh A."/>
            <person name="Wilkins M.J."/>
            <person name="Karaoz U."/>
            <person name="Brodie E.L."/>
            <person name="Williams K.H."/>
            <person name="Hubbard S.S."/>
            <person name="Banfield J.F."/>
        </authorList>
    </citation>
    <scope>NUCLEOTIDE SEQUENCE [LARGE SCALE GENOMIC DNA]</scope>
</reference>
<evidence type="ECO:0000256" key="6">
    <source>
        <dbReference type="SAM" id="Phobius"/>
    </source>
</evidence>
<dbReference type="EMBL" id="MHOB01000003">
    <property type="protein sequence ID" value="OGZ58352.1"/>
    <property type="molecule type" value="Genomic_DNA"/>
</dbReference>
<keyword evidence="4 6" id="KW-1133">Transmembrane helix</keyword>
<dbReference type="Pfam" id="PF02683">
    <property type="entry name" value="DsbD_TM"/>
    <property type="match status" value="1"/>
</dbReference>
<feature type="transmembrane region" description="Helical" evidence="6">
    <location>
        <begin position="119"/>
        <end position="142"/>
    </location>
</feature>
<protein>
    <recommendedName>
        <fullName evidence="7">Cytochrome C biogenesis protein transmembrane domain-containing protein</fullName>
    </recommendedName>
</protein>
<keyword evidence="3 6" id="KW-0812">Transmembrane</keyword>
<evidence type="ECO:0000256" key="1">
    <source>
        <dbReference type="ARBA" id="ARBA00004141"/>
    </source>
</evidence>
<organism evidence="8 9">
    <name type="scientific">Candidatus Ryanbacteria bacterium RIFCSPLOWO2_12_FULL_47_9c</name>
    <dbReference type="NCBI Taxonomy" id="1802131"/>
    <lineage>
        <taxon>Bacteria</taxon>
        <taxon>Candidatus Ryaniibacteriota</taxon>
    </lineage>
</organism>
<dbReference type="InterPro" id="IPR003834">
    <property type="entry name" value="Cyt_c_assmbl_TM_dom"/>
</dbReference>
<dbReference type="AlphaFoldDB" id="A0A1G2H7B0"/>
<feature type="domain" description="Cytochrome C biogenesis protein transmembrane" evidence="7">
    <location>
        <begin position="6"/>
        <end position="173"/>
    </location>
</feature>
<evidence type="ECO:0000259" key="7">
    <source>
        <dbReference type="Pfam" id="PF02683"/>
    </source>
</evidence>
<evidence type="ECO:0000256" key="2">
    <source>
        <dbReference type="ARBA" id="ARBA00006143"/>
    </source>
</evidence>
<feature type="transmembrane region" description="Helical" evidence="6">
    <location>
        <begin position="80"/>
        <end position="113"/>
    </location>
</feature>
<proteinExistence type="inferred from homology"/>
<feature type="transmembrane region" description="Helical" evidence="6">
    <location>
        <begin position="190"/>
        <end position="210"/>
    </location>
</feature>
<dbReference type="Proteomes" id="UP000178996">
    <property type="component" value="Unassembled WGS sequence"/>
</dbReference>
<dbReference type="InterPro" id="IPR051790">
    <property type="entry name" value="Cytochrome_c-biogenesis_DsbD"/>
</dbReference>
<sequence>MKRDWRIFFASVFFVLGFSIIFSLVGVLLQTALESVSYDAKIWLGRAGGLIIIFFGFFMLGFFTPAFLQREHKFKVRNFGSLYVTSFVFGAAFAIGWTPCVSAALGAILALAATEAAGAFVLLFAYTLGIGIPFLLVGFFTTQAQHFIERADRWLLYVQYFFAFVLVLFGILIFLGQLSRVANFALLSDFLLRLNLVTAAGEGIVSLTIINFGIAFLAGLVSFLSPCILPIVPGFLSYLVSSAVPKND</sequence>
<evidence type="ECO:0000256" key="3">
    <source>
        <dbReference type="ARBA" id="ARBA00022692"/>
    </source>
</evidence>
<gene>
    <name evidence="8" type="ORF">A3G60_02975</name>
</gene>
<evidence type="ECO:0000313" key="9">
    <source>
        <dbReference type="Proteomes" id="UP000178996"/>
    </source>
</evidence>
<feature type="transmembrane region" description="Helical" evidence="6">
    <location>
        <begin position="7"/>
        <end position="29"/>
    </location>
</feature>
<comment type="subcellular location">
    <subcellularLocation>
        <location evidence="1">Membrane</location>
        <topology evidence="1">Multi-pass membrane protein</topology>
    </subcellularLocation>
</comment>
<comment type="caution">
    <text evidence="8">The sequence shown here is derived from an EMBL/GenBank/DDBJ whole genome shotgun (WGS) entry which is preliminary data.</text>
</comment>
<dbReference type="PANTHER" id="PTHR31272:SF4">
    <property type="entry name" value="CYTOCHROME C-TYPE BIOGENESIS PROTEIN HI_1454-RELATED"/>
    <property type="match status" value="1"/>
</dbReference>
<dbReference type="PANTHER" id="PTHR31272">
    <property type="entry name" value="CYTOCHROME C-TYPE BIOGENESIS PROTEIN HI_1454-RELATED"/>
    <property type="match status" value="1"/>
</dbReference>